<accession>A0A0P7C6S0</accession>
<keyword evidence="8" id="KW-1185">Reference proteome</keyword>
<organism evidence="7 8">
    <name type="scientific">Jiulongibacter sediminis</name>
    <dbReference type="NCBI Taxonomy" id="1605367"/>
    <lineage>
        <taxon>Bacteria</taxon>
        <taxon>Pseudomonadati</taxon>
        <taxon>Bacteroidota</taxon>
        <taxon>Cytophagia</taxon>
        <taxon>Cytophagales</taxon>
        <taxon>Leadbetterellaceae</taxon>
        <taxon>Jiulongibacter</taxon>
    </lineage>
</organism>
<gene>
    <name evidence="7" type="ORF">AFM12_12745</name>
</gene>
<dbReference type="GO" id="GO:0016787">
    <property type="term" value="F:hydrolase activity"/>
    <property type="evidence" value="ECO:0007669"/>
    <property type="project" value="UniProtKB-KW"/>
</dbReference>
<evidence type="ECO:0000256" key="6">
    <source>
        <dbReference type="SAM" id="SignalP"/>
    </source>
</evidence>
<evidence type="ECO:0000256" key="4">
    <source>
        <dbReference type="ARBA" id="ARBA00022842"/>
    </source>
</evidence>
<dbReference type="InterPro" id="IPR011330">
    <property type="entry name" value="Glyco_hydro/deAcase_b/a-brl"/>
</dbReference>
<dbReference type="InterPro" id="IPR006879">
    <property type="entry name" value="YdjC-like"/>
</dbReference>
<protein>
    <recommendedName>
        <fullName evidence="9">ChbG/HpnK family deacetylase</fullName>
    </recommendedName>
</protein>
<feature type="chain" id="PRO_5006136698" description="ChbG/HpnK family deacetylase" evidence="6">
    <location>
        <begin position="23"/>
        <end position="326"/>
    </location>
</feature>
<keyword evidence="4" id="KW-0460">Magnesium</keyword>
<keyword evidence="3" id="KW-0378">Hydrolase</keyword>
<dbReference type="Pfam" id="PF04794">
    <property type="entry name" value="YdjC"/>
    <property type="match status" value="1"/>
</dbReference>
<keyword evidence="2" id="KW-0479">Metal-binding</keyword>
<evidence type="ECO:0008006" key="9">
    <source>
        <dbReference type="Google" id="ProtNLM"/>
    </source>
</evidence>
<dbReference type="OrthoDB" id="9774177at2"/>
<evidence type="ECO:0000313" key="7">
    <source>
        <dbReference type="EMBL" id="KPM48056.1"/>
    </source>
</evidence>
<feature type="signal peptide" evidence="6">
    <location>
        <begin position="1"/>
        <end position="22"/>
    </location>
</feature>
<dbReference type="AlphaFoldDB" id="A0A0P7C6S0"/>
<evidence type="ECO:0000256" key="3">
    <source>
        <dbReference type="ARBA" id="ARBA00022801"/>
    </source>
</evidence>
<dbReference type="Gene3D" id="3.20.20.370">
    <property type="entry name" value="Glycoside hydrolase/deacetylase"/>
    <property type="match status" value="1"/>
</dbReference>
<comment type="cofactor">
    <cofactor evidence="1">
        <name>Mg(2+)</name>
        <dbReference type="ChEBI" id="CHEBI:18420"/>
    </cofactor>
</comment>
<dbReference type="EMBL" id="LGTQ01000009">
    <property type="protein sequence ID" value="KPM48056.1"/>
    <property type="molecule type" value="Genomic_DNA"/>
</dbReference>
<dbReference type="Proteomes" id="UP000050454">
    <property type="component" value="Unassembled WGS sequence"/>
</dbReference>
<evidence type="ECO:0000313" key="8">
    <source>
        <dbReference type="Proteomes" id="UP000050454"/>
    </source>
</evidence>
<dbReference type="GO" id="GO:0005975">
    <property type="term" value="P:carbohydrate metabolic process"/>
    <property type="evidence" value="ECO:0007669"/>
    <property type="project" value="InterPro"/>
</dbReference>
<dbReference type="RefSeq" id="WP_055148782.1">
    <property type="nucleotide sequence ID" value="NZ_JXSZ01000009.1"/>
</dbReference>
<proteinExistence type="predicted"/>
<dbReference type="PANTHER" id="PTHR31609">
    <property type="entry name" value="YDJC DEACETYLASE FAMILY MEMBER"/>
    <property type="match status" value="1"/>
</dbReference>
<keyword evidence="6" id="KW-0732">Signal</keyword>
<sequence>MQRFLFLFLCLLGYQLSAQSYAELLGYPKDAKVLILHVDDVGMSHDSNLGAIEAIENGIANSLSMMMPCSWVPGFQKYLEKHPNIDAGLHLTLTSEWDNYRWGPLAGKPAVPGLVDEQGALWSSVRATATHASADEIETEIRAQLDRSRTMGWEPTHLDSHMGTLFARQDYLERYLKVGMEEGIPVMFPGGHNTMIMETAGSTGLTLEITTAIGKQLWAAGLPVLDDLHNISYDWKGEEAMSEKELQRYKTKNYIESFEKLMPGITMVIMHCTWPTEVFTEISNSGQTRKGDMLAMTDPDLKKYIEENNIILTTWRELKKRRDAIK</sequence>
<dbReference type="SUPFAM" id="SSF88713">
    <property type="entry name" value="Glycoside hydrolase/deacetylase"/>
    <property type="match status" value="1"/>
</dbReference>
<dbReference type="GO" id="GO:0046872">
    <property type="term" value="F:metal ion binding"/>
    <property type="evidence" value="ECO:0007669"/>
    <property type="project" value="UniProtKB-KW"/>
</dbReference>
<comment type="caution">
    <text evidence="7">The sequence shown here is derived from an EMBL/GenBank/DDBJ whole genome shotgun (WGS) entry which is preliminary data.</text>
</comment>
<evidence type="ECO:0000256" key="1">
    <source>
        <dbReference type="ARBA" id="ARBA00001946"/>
    </source>
</evidence>
<dbReference type="GO" id="GO:0019213">
    <property type="term" value="F:deacetylase activity"/>
    <property type="evidence" value="ECO:0007669"/>
    <property type="project" value="TreeGrafter"/>
</dbReference>
<evidence type="ECO:0000256" key="5">
    <source>
        <dbReference type="ARBA" id="ARBA00023277"/>
    </source>
</evidence>
<keyword evidence="5" id="KW-0119">Carbohydrate metabolism</keyword>
<name>A0A0P7C6S0_9BACT</name>
<reference evidence="7 8" key="1">
    <citation type="submission" date="2015-07" db="EMBL/GenBank/DDBJ databases">
        <title>The draft genome sequence of Leadbetterella sp. JN14-9.</title>
        <authorList>
            <person name="Liu Y."/>
            <person name="Du J."/>
            <person name="Shao Z."/>
        </authorList>
    </citation>
    <scope>NUCLEOTIDE SEQUENCE [LARGE SCALE GENOMIC DNA]</scope>
    <source>
        <strain evidence="7 8">JN14-9</strain>
    </source>
</reference>
<evidence type="ECO:0000256" key="2">
    <source>
        <dbReference type="ARBA" id="ARBA00022723"/>
    </source>
</evidence>
<dbReference type="PANTHER" id="PTHR31609:SF1">
    <property type="entry name" value="CARBOHYDRATE DEACETYLASE"/>
    <property type="match status" value="1"/>
</dbReference>
<dbReference type="CDD" id="cd10802">
    <property type="entry name" value="YdjC_TTHB029_like"/>
    <property type="match status" value="1"/>
</dbReference>
<dbReference type="PATRIC" id="fig|1605367.3.peg.3958"/>
<dbReference type="STRING" id="1605367.AFM12_12745"/>